<dbReference type="PANTHER" id="PTHR47959">
    <property type="entry name" value="ATP-DEPENDENT RNA HELICASE RHLE-RELATED"/>
    <property type="match status" value="1"/>
</dbReference>
<dbReference type="Gene3D" id="3.40.50.300">
    <property type="entry name" value="P-loop containing nucleotide triphosphate hydrolases"/>
    <property type="match status" value="2"/>
</dbReference>
<evidence type="ECO:0000259" key="10">
    <source>
        <dbReference type="PROSITE" id="PS51195"/>
    </source>
</evidence>
<comment type="similarity">
    <text evidence="5 7">Belongs to the DEAD box helicase family.</text>
</comment>
<dbReference type="PANTHER" id="PTHR47959:SF13">
    <property type="entry name" value="ATP-DEPENDENT RNA HELICASE RHLE"/>
    <property type="match status" value="1"/>
</dbReference>
<dbReference type="Pfam" id="PF00271">
    <property type="entry name" value="Helicase_C"/>
    <property type="match status" value="1"/>
</dbReference>
<dbReference type="SUPFAM" id="SSF52540">
    <property type="entry name" value="P-loop containing nucleoside triphosphate hydrolases"/>
    <property type="match status" value="1"/>
</dbReference>
<evidence type="ECO:0000256" key="7">
    <source>
        <dbReference type="RuleBase" id="RU000492"/>
    </source>
</evidence>
<dbReference type="GO" id="GO:0016787">
    <property type="term" value="F:hydrolase activity"/>
    <property type="evidence" value="ECO:0007669"/>
    <property type="project" value="UniProtKB-KW"/>
</dbReference>
<dbReference type="SMART" id="SM00490">
    <property type="entry name" value="HELICc"/>
    <property type="match status" value="1"/>
</dbReference>
<reference evidence="11" key="1">
    <citation type="submission" date="2021-12" db="EMBL/GenBank/DDBJ databases">
        <authorList>
            <person name="Rodrigo-Torres L."/>
            <person name="Arahal R. D."/>
            <person name="Lucena T."/>
        </authorList>
    </citation>
    <scope>NUCLEOTIDE SEQUENCE</scope>
    <source>
        <strain evidence="11">CECT 8858</strain>
    </source>
</reference>
<dbReference type="GO" id="GO:0003724">
    <property type="term" value="F:RNA helicase activity"/>
    <property type="evidence" value="ECO:0007669"/>
    <property type="project" value="UniProtKB-EC"/>
</dbReference>
<dbReference type="EC" id="3.6.4.13" evidence="11"/>
<keyword evidence="3 7" id="KW-0347">Helicase</keyword>
<feature type="short sequence motif" description="Q motif" evidence="6">
    <location>
        <begin position="43"/>
        <end position="71"/>
    </location>
</feature>
<evidence type="ECO:0000256" key="5">
    <source>
        <dbReference type="ARBA" id="ARBA00038437"/>
    </source>
</evidence>
<protein>
    <submittedName>
        <fullName evidence="11">ATP-dependent RNA helicase CshA</fullName>
        <ecNumber evidence="11">3.6.4.13</ecNumber>
    </submittedName>
</protein>
<evidence type="ECO:0000256" key="3">
    <source>
        <dbReference type="ARBA" id="ARBA00022806"/>
    </source>
</evidence>
<dbReference type="Proteomes" id="UP000837932">
    <property type="component" value="Unassembled WGS sequence"/>
</dbReference>
<evidence type="ECO:0000256" key="4">
    <source>
        <dbReference type="ARBA" id="ARBA00022840"/>
    </source>
</evidence>
<keyword evidence="1 7" id="KW-0547">Nucleotide-binding</keyword>
<keyword evidence="2 7" id="KW-0378">Hydrolase</keyword>
<evidence type="ECO:0000313" key="12">
    <source>
        <dbReference type="Proteomes" id="UP000837932"/>
    </source>
</evidence>
<sequence>MIEVEGLVNLAFTRQKANVLRKNTSLHIIPYLCVSNNTRIVLETFKQLGVSENLVKALTEMKITKPTEIQEKAIPFLLKNTSDFIGQAQTGTGKTIAFGIPLLQKIKPNDNQIQALILSPTRELCQQIAKQLFKLTKHTEKVFVEAVFGGERIDIQIRNLQRPTQIVVATPGRLIDLLQKEAIDLTHVKTIVLDEADEMLSMGFKDDLDTILGKIHKNSNTWLFSATLPDELQRLILKYMSPDLQTIQVSKTEVVNGLIEHQFFICEITQKFDYLVQFLQSQGAARGIVFCRTKADAQVVTRKLEAKKFAVDAIHGDLEQRDRDKVMRAFKNKKLQILVATDIAARGIDVEGLAYVAHYQLPDQMEYYTHRSGRTARAGKRGISISFVTKDDLKMINQIEKTLKIKFTKI</sequence>
<keyword evidence="12" id="KW-1185">Reference proteome</keyword>
<dbReference type="CDD" id="cd18787">
    <property type="entry name" value="SF2_C_DEAD"/>
    <property type="match status" value="1"/>
</dbReference>
<dbReference type="InterPro" id="IPR000629">
    <property type="entry name" value="RNA-helicase_DEAD-box_CS"/>
</dbReference>
<evidence type="ECO:0000259" key="9">
    <source>
        <dbReference type="PROSITE" id="PS51194"/>
    </source>
</evidence>
<dbReference type="SMART" id="SM00487">
    <property type="entry name" value="DEXDc"/>
    <property type="match status" value="1"/>
</dbReference>
<dbReference type="InterPro" id="IPR001650">
    <property type="entry name" value="Helicase_C-like"/>
</dbReference>
<organism evidence="11 12">
    <name type="scientific">Emticicia aquatica</name>
    <dbReference type="NCBI Taxonomy" id="1681835"/>
    <lineage>
        <taxon>Bacteria</taxon>
        <taxon>Pseudomonadati</taxon>
        <taxon>Bacteroidota</taxon>
        <taxon>Cytophagia</taxon>
        <taxon>Cytophagales</taxon>
        <taxon>Leadbetterellaceae</taxon>
        <taxon>Emticicia</taxon>
    </lineage>
</organism>
<dbReference type="InterPro" id="IPR011545">
    <property type="entry name" value="DEAD/DEAH_box_helicase_dom"/>
</dbReference>
<dbReference type="RefSeq" id="WP_238806705.1">
    <property type="nucleotide sequence ID" value="NZ_CAKLPY010000002.1"/>
</dbReference>
<evidence type="ECO:0000256" key="2">
    <source>
        <dbReference type="ARBA" id="ARBA00022801"/>
    </source>
</evidence>
<dbReference type="InterPro" id="IPR044742">
    <property type="entry name" value="DEAD/DEAH_RhlB"/>
</dbReference>
<comment type="caution">
    <text evidence="11">The sequence shown here is derived from an EMBL/GenBank/DDBJ whole genome shotgun (WGS) entry which is preliminary data.</text>
</comment>
<dbReference type="Pfam" id="PF00270">
    <property type="entry name" value="DEAD"/>
    <property type="match status" value="1"/>
</dbReference>
<gene>
    <name evidence="11" type="primary">cshA_2</name>
    <name evidence="11" type="ORF">EMA8858_02267</name>
</gene>
<evidence type="ECO:0000313" key="11">
    <source>
        <dbReference type="EMBL" id="CAH0996137.1"/>
    </source>
</evidence>
<dbReference type="InterPro" id="IPR014001">
    <property type="entry name" value="Helicase_ATP-bd"/>
</dbReference>
<proteinExistence type="inferred from homology"/>
<dbReference type="InterPro" id="IPR050079">
    <property type="entry name" value="DEAD_box_RNA_helicase"/>
</dbReference>
<accession>A0ABN8ET13</accession>
<evidence type="ECO:0000256" key="6">
    <source>
        <dbReference type="PROSITE-ProRule" id="PRU00552"/>
    </source>
</evidence>
<dbReference type="PROSITE" id="PS51194">
    <property type="entry name" value="HELICASE_CTER"/>
    <property type="match status" value="1"/>
</dbReference>
<feature type="domain" description="DEAD-box RNA helicase Q" evidence="10">
    <location>
        <begin position="43"/>
        <end position="71"/>
    </location>
</feature>
<dbReference type="CDD" id="cd00268">
    <property type="entry name" value="DEADc"/>
    <property type="match status" value="1"/>
</dbReference>
<feature type="domain" description="Helicase C-terminal" evidence="9">
    <location>
        <begin position="271"/>
        <end position="410"/>
    </location>
</feature>
<dbReference type="InterPro" id="IPR027417">
    <property type="entry name" value="P-loop_NTPase"/>
</dbReference>
<evidence type="ECO:0000256" key="1">
    <source>
        <dbReference type="ARBA" id="ARBA00022741"/>
    </source>
</evidence>
<evidence type="ECO:0000259" key="8">
    <source>
        <dbReference type="PROSITE" id="PS51192"/>
    </source>
</evidence>
<dbReference type="PROSITE" id="PS51195">
    <property type="entry name" value="Q_MOTIF"/>
    <property type="match status" value="1"/>
</dbReference>
<dbReference type="InterPro" id="IPR014014">
    <property type="entry name" value="RNA_helicase_DEAD_Q_motif"/>
</dbReference>
<keyword evidence="4 7" id="KW-0067">ATP-binding</keyword>
<feature type="domain" description="Helicase ATP-binding" evidence="8">
    <location>
        <begin position="75"/>
        <end position="246"/>
    </location>
</feature>
<dbReference type="EMBL" id="CAKLPY010000002">
    <property type="protein sequence ID" value="CAH0996137.1"/>
    <property type="molecule type" value="Genomic_DNA"/>
</dbReference>
<name>A0ABN8ET13_9BACT</name>
<dbReference type="PROSITE" id="PS51192">
    <property type="entry name" value="HELICASE_ATP_BIND_1"/>
    <property type="match status" value="1"/>
</dbReference>
<dbReference type="PROSITE" id="PS00039">
    <property type="entry name" value="DEAD_ATP_HELICASE"/>
    <property type="match status" value="1"/>
</dbReference>